<accession>A0A4Z1P6I8</accession>
<dbReference type="EMBL" id="SNSC02000018">
    <property type="protein sequence ID" value="TID16585.1"/>
    <property type="molecule type" value="Genomic_DNA"/>
</dbReference>
<dbReference type="AlphaFoldDB" id="A0A4Z1P6I8"/>
<protein>
    <submittedName>
        <fullName evidence="2">Uncharacterized protein</fullName>
    </submittedName>
</protein>
<organism evidence="2 3">
    <name type="scientific">Venturia nashicola</name>
    <dbReference type="NCBI Taxonomy" id="86259"/>
    <lineage>
        <taxon>Eukaryota</taxon>
        <taxon>Fungi</taxon>
        <taxon>Dikarya</taxon>
        <taxon>Ascomycota</taxon>
        <taxon>Pezizomycotina</taxon>
        <taxon>Dothideomycetes</taxon>
        <taxon>Pleosporomycetidae</taxon>
        <taxon>Venturiales</taxon>
        <taxon>Venturiaceae</taxon>
        <taxon>Venturia</taxon>
    </lineage>
</organism>
<comment type="caution">
    <text evidence="2">The sequence shown here is derived from an EMBL/GenBank/DDBJ whole genome shotgun (WGS) entry which is preliminary data.</text>
</comment>
<evidence type="ECO:0000313" key="3">
    <source>
        <dbReference type="Proteomes" id="UP000298493"/>
    </source>
</evidence>
<feature type="chain" id="PRO_5021467081" evidence="1">
    <location>
        <begin position="18"/>
        <end position="185"/>
    </location>
</feature>
<name>A0A4Z1P6I8_9PEZI</name>
<evidence type="ECO:0000313" key="2">
    <source>
        <dbReference type="EMBL" id="TID16585.1"/>
    </source>
</evidence>
<sequence>MRFTILPILCLASSTLALPVESALKDIQIIERSLRSVSASLDKLSSELQAINPRMPSSEVQQRWPNVERVGHDLSNLLDRDAREIRMSPTINAFEASTLLQSLTRLSDATDRTVNEWISIRGALNQGDRKKVVDVLKHHQASSGAYADAILSRQQGATGLLTGPPGQLFGQRAKVSIQRALIAYQ</sequence>
<reference evidence="2 3" key="1">
    <citation type="submission" date="2019-04" db="EMBL/GenBank/DDBJ databases">
        <title>High contiguity whole genome sequence and gene annotation resource for two Venturia nashicola isolates.</title>
        <authorList>
            <person name="Prokchorchik M."/>
            <person name="Won K."/>
            <person name="Lee Y."/>
            <person name="Choi E.D."/>
            <person name="Segonzac C."/>
            <person name="Sohn K.H."/>
        </authorList>
    </citation>
    <scope>NUCLEOTIDE SEQUENCE [LARGE SCALE GENOMIC DNA]</scope>
    <source>
        <strain evidence="2 3">PRI2</strain>
    </source>
</reference>
<dbReference type="OrthoDB" id="2422134at2759"/>
<dbReference type="Proteomes" id="UP000298493">
    <property type="component" value="Unassembled WGS sequence"/>
</dbReference>
<keyword evidence="3" id="KW-1185">Reference proteome</keyword>
<gene>
    <name evidence="2" type="ORF">E6O75_ATG11703</name>
</gene>
<proteinExistence type="predicted"/>
<feature type="signal peptide" evidence="1">
    <location>
        <begin position="1"/>
        <end position="17"/>
    </location>
</feature>
<keyword evidence="1" id="KW-0732">Signal</keyword>
<evidence type="ECO:0000256" key="1">
    <source>
        <dbReference type="SAM" id="SignalP"/>
    </source>
</evidence>